<dbReference type="Pfam" id="PF00990">
    <property type="entry name" value="GGDEF"/>
    <property type="match status" value="1"/>
</dbReference>
<feature type="transmembrane region" description="Helical" evidence="1">
    <location>
        <begin position="12"/>
        <end position="44"/>
    </location>
</feature>
<dbReference type="PANTHER" id="PTHR46663">
    <property type="entry name" value="DIGUANYLATE CYCLASE DGCT-RELATED"/>
    <property type="match status" value="1"/>
</dbReference>
<dbReference type="InterPro" id="IPR000700">
    <property type="entry name" value="PAS-assoc_C"/>
</dbReference>
<dbReference type="InterPro" id="IPR043128">
    <property type="entry name" value="Rev_trsase/Diguanyl_cyclase"/>
</dbReference>
<gene>
    <name evidence="4" type="ORF">HAL01_12010</name>
</gene>
<dbReference type="InterPro" id="IPR029787">
    <property type="entry name" value="Nucleotide_cyclase"/>
</dbReference>
<sequence length="395" mass="46299">MKKWMDIYTHHFIYLLIITIGVVIFFSPWLAFLGLVFLAVVLTYKLRRYHMLKMKQAEEEARRVTKLAMLENALRNSERDKQEFEAFFNAFDGATLYIEDVRKQQFYYSLGVEALFGFTQAQFNQDGRLWHQLVHEEDLREVMEHHRLLFKGVSVNHTFRVIHPTKGEKWIQKVAKPVADASGVIVKVYGKLIDVTDQKTLEHQLRKMAYFDDLTDLPNRKMLDRHIKKALARSKRHGHPFAMMFLDLDDFKVINDELGHEIGDLYLVEITKRLDDCVREEDLIARFGGDEFIVVFEETEQQEIEVIATRILDSLQSPVFIKEHELKVSASIGVSLYPEHGETKEALIRRADQAMYAAKHDGKNHYQVYHQGLEDVETEDEGIFKKWFQALFSNN</sequence>
<dbReference type="CDD" id="cd01949">
    <property type="entry name" value="GGDEF"/>
    <property type="match status" value="1"/>
</dbReference>
<dbReference type="SUPFAM" id="SSF55073">
    <property type="entry name" value="Nucleotide cyclase"/>
    <property type="match status" value="1"/>
</dbReference>
<keyword evidence="5" id="KW-1185">Reference proteome</keyword>
<dbReference type="NCBIfam" id="TIGR00229">
    <property type="entry name" value="sensory_box"/>
    <property type="match status" value="1"/>
</dbReference>
<dbReference type="InterPro" id="IPR052163">
    <property type="entry name" value="DGC-Regulatory_Protein"/>
</dbReference>
<dbReference type="SMART" id="SM00267">
    <property type="entry name" value="GGDEF"/>
    <property type="match status" value="1"/>
</dbReference>
<name>A0A511X1B8_9BACI</name>
<dbReference type="Gene3D" id="3.30.450.20">
    <property type="entry name" value="PAS domain"/>
    <property type="match status" value="1"/>
</dbReference>
<comment type="caution">
    <text evidence="4">The sequence shown here is derived from an EMBL/GenBank/DDBJ whole genome shotgun (WGS) entry which is preliminary data.</text>
</comment>
<evidence type="ECO:0000313" key="4">
    <source>
        <dbReference type="EMBL" id="GEN56737.1"/>
    </source>
</evidence>
<accession>A0A511X1B8</accession>
<dbReference type="Pfam" id="PF08447">
    <property type="entry name" value="PAS_3"/>
    <property type="match status" value="1"/>
</dbReference>
<proteinExistence type="predicted"/>
<dbReference type="CDD" id="cd00130">
    <property type="entry name" value="PAS"/>
    <property type="match status" value="1"/>
</dbReference>
<keyword evidence="1" id="KW-0812">Transmembrane</keyword>
<dbReference type="PROSITE" id="PS50113">
    <property type="entry name" value="PAC"/>
    <property type="match status" value="1"/>
</dbReference>
<evidence type="ECO:0008006" key="6">
    <source>
        <dbReference type="Google" id="ProtNLM"/>
    </source>
</evidence>
<dbReference type="EMBL" id="BJYE01000012">
    <property type="protein sequence ID" value="GEN56737.1"/>
    <property type="molecule type" value="Genomic_DNA"/>
</dbReference>
<keyword evidence="1" id="KW-0472">Membrane</keyword>
<evidence type="ECO:0000259" key="3">
    <source>
        <dbReference type="PROSITE" id="PS50887"/>
    </source>
</evidence>
<dbReference type="NCBIfam" id="TIGR00254">
    <property type="entry name" value="GGDEF"/>
    <property type="match status" value="1"/>
</dbReference>
<dbReference type="InterPro" id="IPR013655">
    <property type="entry name" value="PAS_fold_3"/>
</dbReference>
<dbReference type="RefSeq" id="WP_089801487.1">
    <property type="nucleotide sequence ID" value="NZ_BJYE01000012.1"/>
</dbReference>
<protein>
    <recommendedName>
        <fullName evidence="6">GGDEF domain-containing protein</fullName>
    </recommendedName>
</protein>
<dbReference type="STRING" id="442899.SAMN05720591_11241"/>
<dbReference type="InterPro" id="IPR000014">
    <property type="entry name" value="PAS"/>
</dbReference>
<dbReference type="PROSITE" id="PS50887">
    <property type="entry name" value="GGDEF"/>
    <property type="match status" value="1"/>
</dbReference>
<feature type="domain" description="PAC" evidence="2">
    <location>
        <begin position="155"/>
        <end position="207"/>
    </location>
</feature>
<dbReference type="OrthoDB" id="9759607at2"/>
<reference evidence="4 5" key="1">
    <citation type="submission" date="2019-07" db="EMBL/GenBank/DDBJ databases">
        <title>Whole genome shotgun sequence of Halolactibacillus alkaliphilus NBRC 103919.</title>
        <authorList>
            <person name="Hosoyama A."/>
            <person name="Uohara A."/>
            <person name="Ohji S."/>
            <person name="Ichikawa N."/>
        </authorList>
    </citation>
    <scope>NUCLEOTIDE SEQUENCE [LARGE SCALE GENOMIC DNA]</scope>
    <source>
        <strain evidence="4 5">NBRC 103919</strain>
    </source>
</reference>
<evidence type="ECO:0000313" key="5">
    <source>
        <dbReference type="Proteomes" id="UP000321400"/>
    </source>
</evidence>
<dbReference type="SUPFAM" id="SSF55785">
    <property type="entry name" value="PYP-like sensor domain (PAS domain)"/>
    <property type="match status" value="1"/>
</dbReference>
<dbReference type="Gene3D" id="3.30.70.270">
    <property type="match status" value="1"/>
</dbReference>
<evidence type="ECO:0000259" key="2">
    <source>
        <dbReference type="PROSITE" id="PS50113"/>
    </source>
</evidence>
<dbReference type="Proteomes" id="UP000321400">
    <property type="component" value="Unassembled WGS sequence"/>
</dbReference>
<organism evidence="4 5">
    <name type="scientific">Halolactibacillus alkaliphilus</name>
    <dbReference type="NCBI Taxonomy" id="442899"/>
    <lineage>
        <taxon>Bacteria</taxon>
        <taxon>Bacillati</taxon>
        <taxon>Bacillota</taxon>
        <taxon>Bacilli</taxon>
        <taxon>Bacillales</taxon>
        <taxon>Bacillaceae</taxon>
        <taxon>Halolactibacillus</taxon>
    </lineage>
</organism>
<dbReference type="FunFam" id="3.30.70.270:FF:000001">
    <property type="entry name" value="Diguanylate cyclase domain protein"/>
    <property type="match status" value="1"/>
</dbReference>
<dbReference type="InterPro" id="IPR000160">
    <property type="entry name" value="GGDEF_dom"/>
</dbReference>
<dbReference type="InterPro" id="IPR035965">
    <property type="entry name" value="PAS-like_dom_sf"/>
</dbReference>
<dbReference type="PANTHER" id="PTHR46663:SF3">
    <property type="entry name" value="SLL0267 PROTEIN"/>
    <property type="match status" value="1"/>
</dbReference>
<feature type="domain" description="GGDEF" evidence="3">
    <location>
        <begin position="239"/>
        <end position="371"/>
    </location>
</feature>
<keyword evidence="1" id="KW-1133">Transmembrane helix</keyword>
<evidence type="ECO:0000256" key="1">
    <source>
        <dbReference type="SAM" id="Phobius"/>
    </source>
</evidence>
<dbReference type="AlphaFoldDB" id="A0A511X1B8"/>